<dbReference type="EMBL" id="CP030073">
    <property type="protein sequence ID" value="AWW35453.1"/>
    <property type="molecule type" value="Genomic_DNA"/>
</dbReference>
<organism evidence="2 3">
    <name type="scientific">Streptomyces cadmiisoli</name>
    <dbReference type="NCBI Taxonomy" id="2184053"/>
    <lineage>
        <taxon>Bacteria</taxon>
        <taxon>Bacillati</taxon>
        <taxon>Actinomycetota</taxon>
        <taxon>Actinomycetes</taxon>
        <taxon>Kitasatosporales</taxon>
        <taxon>Streptomycetaceae</taxon>
        <taxon>Streptomyces</taxon>
        <taxon>Streptomyces aurantiacus group</taxon>
    </lineage>
</organism>
<proteinExistence type="predicted"/>
<evidence type="ECO:0000313" key="2">
    <source>
        <dbReference type="EMBL" id="AWW35453.1"/>
    </source>
</evidence>
<dbReference type="KEGG" id="scad:DN051_01130"/>
<protein>
    <submittedName>
        <fullName evidence="2">Uncharacterized protein</fullName>
    </submittedName>
</protein>
<dbReference type="AlphaFoldDB" id="A0A2Z4IT77"/>
<evidence type="ECO:0000313" key="3">
    <source>
        <dbReference type="Proteomes" id="UP000249616"/>
    </source>
</evidence>
<dbReference type="Proteomes" id="UP000249616">
    <property type="component" value="Chromosome"/>
</dbReference>
<keyword evidence="3" id="KW-1185">Reference proteome</keyword>
<name>A0A2Z4IT77_9ACTN</name>
<accession>A0A2Z4IT77</accession>
<sequence length="107" mass="11781">MLLHSSPVSVEGGGSAEWLFDILVDGRPKTYLQFAEEYCEVTTDIEAICHVYVLRPLTQSVVAALNPHVELVELAEVLAQIEYPVPGAEVDPEPACSRDRPVSHHDN</sequence>
<feature type="compositionally biased region" description="Basic and acidic residues" evidence="1">
    <location>
        <begin position="96"/>
        <end position="107"/>
    </location>
</feature>
<gene>
    <name evidence="2" type="ORF">DN051_01130</name>
</gene>
<feature type="region of interest" description="Disordered" evidence="1">
    <location>
        <begin position="87"/>
        <end position="107"/>
    </location>
</feature>
<reference evidence="2 3" key="1">
    <citation type="journal article" date="2019" name="Int. J. Syst. Evol. Microbiol.">
        <title>Streptomyces cadmiisoli sp. nov., a novel actinomycete isolated from cadmium-contaminated soil.</title>
        <authorList>
            <person name="Li K."/>
            <person name="Tang X."/>
            <person name="Zhao J."/>
            <person name="Guo Y."/>
            <person name="Tang Y."/>
            <person name="Gao J."/>
        </authorList>
    </citation>
    <scope>NUCLEOTIDE SEQUENCE [LARGE SCALE GENOMIC DNA]</scope>
    <source>
        <strain evidence="2 3">ZFG47</strain>
    </source>
</reference>
<evidence type="ECO:0000256" key="1">
    <source>
        <dbReference type="SAM" id="MobiDB-lite"/>
    </source>
</evidence>